<feature type="domain" description="SH3" evidence="14">
    <location>
        <begin position="228"/>
        <end position="287"/>
    </location>
</feature>
<keyword evidence="11" id="KW-0472">Membrane</keyword>
<evidence type="ECO:0000313" key="17">
    <source>
        <dbReference type="Proteomes" id="UP000033483"/>
    </source>
</evidence>
<evidence type="ECO:0000256" key="6">
    <source>
        <dbReference type="ARBA" id="ARBA00018978"/>
    </source>
</evidence>
<evidence type="ECO:0000256" key="12">
    <source>
        <dbReference type="PROSITE-ProRule" id="PRU00192"/>
    </source>
</evidence>
<name>A0A0F4ZBZ1_9PEZI</name>
<evidence type="ECO:0000256" key="11">
    <source>
        <dbReference type="ARBA" id="ARBA00023136"/>
    </source>
</evidence>
<evidence type="ECO:0000256" key="7">
    <source>
        <dbReference type="ARBA" id="ARBA00022443"/>
    </source>
</evidence>
<keyword evidence="7 12" id="KW-0728">SH3 domain</keyword>
<dbReference type="Pfam" id="PF00790">
    <property type="entry name" value="VHS"/>
    <property type="match status" value="1"/>
</dbReference>
<evidence type="ECO:0000256" key="8">
    <source>
        <dbReference type="ARBA" id="ARBA00022448"/>
    </source>
</evidence>
<dbReference type="SMART" id="SM00326">
    <property type="entry name" value="SH3"/>
    <property type="match status" value="1"/>
</dbReference>
<dbReference type="GO" id="GO:0043130">
    <property type="term" value="F:ubiquitin binding"/>
    <property type="evidence" value="ECO:0007669"/>
    <property type="project" value="InterPro"/>
</dbReference>
<feature type="region of interest" description="Disordered" evidence="13">
    <location>
        <begin position="174"/>
        <end position="225"/>
    </location>
</feature>
<dbReference type="CDD" id="cd16978">
    <property type="entry name" value="VHS_HSE1"/>
    <property type="match status" value="1"/>
</dbReference>
<feature type="compositionally biased region" description="Low complexity" evidence="13">
    <location>
        <begin position="535"/>
        <end position="562"/>
    </location>
</feature>
<dbReference type="PROSITE" id="PS50330">
    <property type="entry name" value="UIM"/>
    <property type="match status" value="1"/>
</dbReference>
<keyword evidence="10" id="KW-0653">Protein transport</keyword>
<dbReference type="CDD" id="cd21386">
    <property type="entry name" value="GAT_Hse1"/>
    <property type="match status" value="1"/>
</dbReference>
<feature type="compositionally biased region" description="Pro residues" evidence="13">
    <location>
        <begin position="563"/>
        <end position="582"/>
    </location>
</feature>
<evidence type="ECO:0000259" key="14">
    <source>
        <dbReference type="PROSITE" id="PS50002"/>
    </source>
</evidence>
<keyword evidence="8" id="KW-0813">Transport</keyword>
<dbReference type="SMART" id="SM00288">
    <property type="entry name" value="VHS"/>
    <property type="match status" value="1"/>
</dbReference>
<dbReference type="PANTHER" id="PTHR45929:SF3">
    <property type="entry name" value="JAK PATHWAY SIGNAL TRANSDUCTION ADAPTOR MOLECULE"/>
    <property type="match status" value="1"/>
</dbReference>
<feature type="compositionally biased region" description="Low complexity" evidence="13">
    <location>
        <begin position="195"/>
        <end position="211"/>
    </location>
</feature>
<evidence type="ECO:0000256" key="1">
    <source>
        <dbReference type="ARBA" id="ARBA00002654"/>
    </source>
</evidence>
<dbReference type="Gene3D" id="1.25.40.90">
    <property type="match status" value="1"/>
</dbReference>
<evidence type="ECO:0000256" key="3">
    <source>
        <dbReference type="ARBA" id="ARBA00009666"/>
    </source>
</evidence>
<dbReference type="SUPFAM" id="SSF50044">
    <property type="entry name" value="SH3-domain"/>
    <property type="match status" value="1"/>
</dbReference>
<dbReference type="PRINTS" id="PR00452">
    <property type="entry name" value="SH3DOMAIN"/>
</dbReference>
<accession>A0A0F4ZBZ1</accession>
<evidence type="ECO:0000256" key="10">
    <source>
        <dbReference type="ARBA" id="ARBA00022927"/>
    </source>
</evidence>
<dbReference type="SUPFAM" id="SSF89009">
    <property type="entry name" value="GAT-like domain"/>
    <property type="match status" value="1"/>
</dbReference>
<dbReference type="FunFam" id="2.30.30.40:FF:000072">
    <property type="entry name" value="Unconventional Myosin IB"/>
    <property type="match status" value="1"/>
</dbReference>
<dbReference type="OrthoDB" id="10255964at2759"/>
<dbReference type="InterPro" id="IPR002014">
    <property type="entry name" value="VHS_dom"/>
</dbReference>
<dbReference type="Pfam" id="PF03127">
    <property type="entry name" value="GAT"/>
    <property type="match status" value="1"/>
</dbReference>
<keyword evidence="9" id="KW-0967">Endosome</keyword>
<comment type="caution">
    <text evidence="16">The sequence shown here is derived from an EMBL/GenBank/DDBJ whole genome shotgun (WGS) entry which is preliminary data.</text>
</comment>
<gene>
    <name evidence="16" type="ORF">TD95_001740</name>
</gene>
<dbReference type="GO" id="GO:0010008">
    <property type="term" value="C:endosome membrane"/>
    <property type="evidence" value="ECO:0007669"/>
    <property type="project" value="UniProtKB-SubCell"/>
</dbReference>
<sequence length="640" mass="69140">MFRAATVNPYDEAVAKATDETLTSEDWGAIIDLCDRVSNDDKGPKDVIQSVIKRLTHRNANVQLYTLELANALSQNCGKPMHREMASRAFTEALLKLANDRNTHSQVKPKILQRMKDWTDMFSDDPDLGIMKGAYMQLKQSNPMLEPPSAPQKNHLTDLDRQREEDDLQKALQLSLQDEEQRRSMSDMSGGYTQPSSSAAAAPAASAASAAQTPEAHVPVSSQGTTAATVSRVRAMYDFAPSEEGELEFKKGDIIAVLESVYKDWWRGSLRGQTGIFPLNYVEKLTDPTPEELQREAMMEAEVFSEIRNVEKLLTLLSTSSSGPGVDDNEEISKLYQRTTAIRPKLIKLIEKYSQKKDDFTQLNEKFIKARRDYETLLEASMAHPPQHSYHQYPMGQQAPQPGYSGPRVGGYAPPQAPAQPGPNADQRYYNNVQDPQYAAVSSPPPAGHYHRGSTSTPAPFFMAGVEVPAAPTPTPPQPQQTYPIRPAGTTTSASSPPPQAFHAYAQPTNSTRPQSTYGAQELATSVYDTPINPTPASNPFAASSSSTPSATASAAATASSTSPPPPQPGAAPVPFTQPQPPAAQFKTYQPATAAIAGVPGPQPGQTAVAPGGQYRPYVPPSEAGGGDDAANYYRSGGGY</sequence>
<evidence type="ECO:0000256" key="13">
    <source>
        <dbReference type="SAM" id="MobiDB-lite"/>
    </source>
</evidence>
<dbReference type="InterPro" id="IPR050670">
    <property type="entry name" value="STAM"/>
</dbReference>
<feature type="region of interest" description="Disordered" evidence="13">
    <location>
        <begin position="386"/>
        <end position="640"/>
    </location>
</feature>
<dbReference type="GO" id="GO:0043328">
    <property type="term" value="P:protein transport to vacuole involved in ubiquitin-dependent protein catabolic process via the multivesicular body sorting pathway"/>
    <property type="evidence" value="ECO:0007669"/>
    <property type="project" value="TreeGrafter"/>
</dbReference>
<dbReference type="GO" id="GO:0035091">
    <property type="term" value="F:phosphatidylinositol binding"/>
    <property type="evidence" value="ECO:0007669"/>
    <property type="project" value="InterPro"/>
</dbReference>
<dbReference type="Gene3D" id="2.30.30.40">
    <property type="entry name" value="SH3 Domains"/>
    <property type="match status" value="1"/>
</dbReference>
<dbReference type="Gene3D" id="1.20.5.1940">
    <property type="match status" value="1"/>
</dbReference>
<evidence type="ECO:0000256" key="2">
    <source>
        <dbReference type="ARBA" id="ARBA00004125"/>
    </source>
</evidence>
<dbReference type="Pfam" id="PF00018">
    <property type="entry name" value="SH3_1"/>
    <property type="match status" value="1"/>
</dbReference>
<evidence type="ECO:0000259" key="15">
    <source>
        <dbReference type="PROSITE" id="PS50179"/>
    </source>
</evidence>
<dbReference type="AlphaFoldDB" id="A0A0F4ZBZ1"/>
<comment type="similarity">
    <text evidence="3">Belongs to the STAM family.</text>
</comment>
<dbReference type="GO" id="GO:0033565">
    <property type="term" value="C:ESCRT-0 complex"/>
    <property type="evidence" value="ECO:0007669"/>
    <property type="project" value="TreeGrafter"/>
</dbReference>
<feature type="compositionally biased region" description="Polar residues" evidence="13">
    <location>
        <begin position="507"/>
        <end position="528"/>
    </location>
</feature>
<evidence type="ECO:0000256" key="4">
    <source>
        <dbReference type="ARBA" id="ARBA00011446"/>
    </source>
</evidence>
<evidence type="ECO:0000313" key="16">
    <source>
        <dbReference type="EMBL" id="KKA27641.1"/>
    </source>
</evidence>
<dbReference type="PANTHER" id="PTHR45929">
    <property type="entry name" value="JAK PATHWAY SIGNAL TRANSDUCTION ADAPTOR MOLECULE"/>
    <property type="match status" value="1"/>
</dbReference>
<proteinExistence type="inferred from homology"/>
<dbReference type="Proteomes" id="UP000033483">
    <property type="component" value="Unassembled WGS sequence"/>
</dbReference>
<feature type="domain" description="VHS" evidence="15">
    <location>
        <begin position="17"/>
        <end position="146"/>
    </location>
</feature>
<dbReference type="InterPro" id="IPR036028">
    <property type="entry name" value="SH3-like_dom_sf"/>
</dbReference>
<protein>
    <recommendedName>
        <fullName evidence="5">Class E vacuolar protein-sorting machinery protein HSE1</fullName>
    </recommendedName>
    <alternativeName>
        <fullName evidence="6">Class E vacuolar protein-sorting machinery protein hse1</fullName>
    </alternativeName>
</protein>
<dbReference type="SUPFAM" id="SSF48464">
    <property type="entry name" value="ENTH/VHS domain"/>
    <property type="match status" value="1"/>
</dbReference>
<evidence type="ECO:0000256" key="9">
    <source>
        <dbReference type="ARBA" id="ARBA00022753"/>
    </source>
</evidence>
<dbReference type="PROSITE" id="PS50002">
    <property type="entry name" value="SH3"/>
    <property type="match status" value="1"/>
</dbReference>
<dbReference type="CDD" id="cd11805">
    <property type="entry name" value="SH3_GRB2_like_C"/>
    <property type="match status" value="1"/>
</dbReference>
<comment type="subcellular location">
    <subcellularLocation>
        <location evidence="2">Endosome membrane</location>
        <topology evidence="2">Peripheral membrane protein</topology>
        <orientation evidence="2">Cytoplasmic side</orientation>
    </subcellularLocation>
</comment>
<evidence type="ECO:0000256" key="5">
    <source>
        <dbReference type="ARBA" id="ARBA00017923"/>
    </source>
</evidence>
<dbReference type="InterPro" id="IPR004152">
    <property type="entry name" value="GAT_dom"/>
</dbReference>
<reference evidence="16 17" key="1">
    <citation type="submission" date="2015-03" db="EMBL/GenBank/DDBJ databases">
        <authorList>
            <person name="Radwan O."/>
            <person name="Al-Naeli F.A."/>
            <person name="Rendon G.A."/>
            <person name="Fields C."/>
        </authorList>
    </citation>
    <scope>NUCLEOTIDE SEQUENCE [LARGE SCALE GENOMIC DNA]</scope>
    <source>
        <strain evidence="16">CR-DP1</strain>
    </source>
</reference>
<comment type="subunit">
    <text evidence="4">Component of the ESCRT-0 complex composed of HSE1 and VPS27.</text>
</comment>
<dbReference type="InterPro" id="IPR003903">
    <property type="entry name" value="UIM_dom"/>
</dbReference>
<dbReference type="InterPro" id="IPR008942">
    <property type="entry name" value="ENTH_VHS"/>
</dbReference>
<dbReference type="PROSITE" id="PS50179">
    <property type="entry name" value="VHS"/>
    <property type="match status" value="1"/>
</dbReference>
<comment type="function">
    <text evidence="1">Component of the ESCRT-0 complex which is the sorting receptor for ubiquitinated cargo proteins at the multivesicular body (MVB).</text>
</comment>
<dbReference type="EMBL" id="LAEV01001611">
    <property type="protein sequence ID" value="KKA27641.1"/>
    <property type="molecule type" value="Genomic_DNA"/>
</dbReference>
<organism evidence="16 17">
    <name type="scientific">Thielaviopsis punctulata</name>
    <dbReference type="NCBI Taxonomy" id="72032"/>
    <lineage>
        <taxon>Eukaryota</taxon>
        <taxon>Fungi</taxon>
        <taxon>Dikarya</taxon>
        <taxon>Ascomycota</taxon>
        <taxon>Pezizomycotina</taxon>
        <taxon>Sordariomycetes</taxon>
        <taxon>Hypocreomycetidae</taxon>
        <taxon>Microascales</taxon>
        <taxon>Ceratocystidaceae</taxon>
        <taxon>Thielaviopsis</taxon>
    </lineage>
</organism>
<keyword evidence="17" id="KW-1185">Reference proteome</keyword>
<dbReference type="PRINTS" id="PR01887">
    <property type="entry name" value="SPECTRNALPHA"/>
</dbReference>
<dbReference type="InterPro" id="IPR001452">
    <property type="entry name" value="SH3_domain"/>
</dbReference>